<dbReference type="PRINTS" id="PR00080">
    <property type="entry name" value="SDRFAMILY"/>
</dbReference>
<dbReference type="GeneID" id="85360141"/>
<dbReference type="InterPro" id="IPR051911">
    <property type="entry name" value="SDR_oxidoreductase"/>
</dbReference>
<dbReference type="Gene3D" id="3.40.50.720">
    <property type="entry name" value="NAD(P)-binding Rossmann-like Domain"/>
    <property type="match status" value="1"/>
</dbReference>
<sequence length="291" mass="31820">MTGSLVWIITGTSSGIGRELAFAALRRGDKVIATGRRRSFDKLDELQKAGANTLELDVTASPAELAQCAIKAIGMHGRVDVLVNNAGAYLTCGSAEELTPEETYDQFDVNVFGALNVARAFLPYMRKQKSGMIVWIGSLCGWQGAAALSMYAGVKHAIRGISESMDMEVSPFGIRSINIEPGYFRTRFIDPNNRSPYVSRIEDYKPTIGAMNDIFIALDGNQRGDTRILVEIIVDVVKGQGVASGKLIPRSLQIGADCYDAVKQDLTERLQVLESWKDVIINTDLPVKTRL</sequence>
<dbReference type="EMBL" id="JAUEPS010000004">
    <property type="protein sequence ID" value="KAK0465929.1"/>
    <property type="molecule type" value="Genomic_DNA"/>
</dbReference>
<dbReference type="InterPro" id="IPR036291">
    <property type="entry name" value="NAD(P)-bd_dom_sf"/>
</dbReference>
<dbReference type="InterPro" id="IPR002347">
    <property type="entry name" value="SDR_fam"/>
</dbReference>
<protein>
    <submittedName>
        <fullName evidence="4">NAD-P-binding protein</fullName>
    </submittedName>
</protein>
<dbReference type="RefSeq" id="XP_060336756.1">
    <property type="nucleotide sequence ID" value="XM_060476593.1"/>
</dbReference>
<dbReference type="GO" id="GO:0016491">
    <property type="term" value="F:oxidoreductase activity"/>
    <property type="evidence" value="ECO:0007669"/>
    <property type="project" value="UniProtKB-KW"/>
</dbReference>
<evidence type="ECO:0000313" key="5">
    <source>
        <dbReference type="Proteomes" id="UP001175211"/>
    </source>
</evidence>
<dbReference type="PANTHER" id="PTHR43976:SF16">
    <property type="entry name" value="SHORT-CHAIN DEHYDROGENASE_REDUCTASE FAMILY PROTEIN"/>
    <property type="match status" value="1"/>
</dbReference>
<dbReference type="SUPFAM" id="SSF51735">
    <property type="entry name" value="NAD(P)-binding Rossmann-fold domains"/>
    <property type="match status" value="1"/>
</dbReference>
<dbReference type="PANTHER" id="PTHR43976">
    <property type="entry name" value="SHORT CHAIN DEHYDROGENASE"/>
    <property type="match status" value="1"/>
</dbReference>
<gene>
    <name evidence="4" type="ORF">EV420DRAFT_1636487</name>
</gene>
<keyword evidence="5" id="KW-1185">Reference proteome</keyword>
<dbReference type="PRINTS" id="PR00081">
    <property type="entry name" value="GDHRDH"/>
</dbReference>
<evidence type="ECO:0000256" key="2">
    <source>
        <dbReference type="ARBA" id="ARBA00023002"/>
    </source>
</evidence>
<evidence type="ECO:0000256" key="1">
    <source>
        <dbReference type="ARBA" id="ARBA00006484"/>
    </source>
</evidence>
<dbReference type="CDD" id="cd05374">
    <property type="entry name" value="17beta-HSD-like_SDR_c"/>
    <property type="match status" value="1"/>
</dbReference>
<organism evidence="4 5">
    <name type="scientific">Armillaria tabescens</name>
    <name type="common">Ringless honey mushroom</name>
    <name type="synonym">Agaricus tabescens</name>
    <dbReference type="NCBI Taxonomy" id="1929756"/>
    <lineage>
        <taxon>Eukaryota</taxon>
        <taxon>Fungi</taxon>
        <taxon>Dikarya</taxon>
        <taxon>Basidiomycota</taxon>
        <taxon>Agaricomycotina</taxon>
        <taxon>Agaricomycetes</taxon>
        <taxon>Agaricomycetidae</taxon>
        <taxon>Agaricales</taxon>
        <taxon>Marasmiineae</taxon>
        <taxon>Physalacriaceae</taxon>
        <taxon>Desarmillaria</taxon>
    </lineage>
</organism>
<comment type="caution">
    <text evidence="4">The sequence shown here is derived from an EMBL/GenBank/DDBJ whole genome shotgun (WGS) entry which is preliminary data.</text>
</comment>
<evidence type="ECO:0000256" key="3">
    <source>
        <dbReference type="RuleBase" id="RU000363"/>
    </source>
</evidence>
<evidence type="ECO:0000313" key="4">
    <source>
        <dbReference type="EMBL" id="KAK0465929.1"/>
    </source>
</evidence>
<keyword evidence="2" id="KW-0560">Oxidoreductase</keyword>
<comment type="similarity">
    <text evidence="1 3">Belongs to the short-chain dehydrogenases/reductases (SDR) family.</text>
</comment>
<proteinExistence type="inferred from homology"/>
<dbReference type="Pfam" id="PF00106">
    <property type="entry name" value="adh_short"/>
    <property type="match status" value="1"/>
</dbReference>
<reference evidence="4" key="1">
    <citation type="submission" date="2023-06" db="EMBL/GenBank/DDBJ databases">
        <authorList>
            <consortium name="Lawrence Berkeley National Laboratory"/>
            <person name="Ahrendt S."/>
            <person name="Sahu N."/>
            <person name="Indic B."/>
            <person name="Wong-Bajracharya J."/>
            <person name="Merenyi Z."/>
            <person name="Ke H.-M."/>
            <person name="Monk M."/>
            <person name="Kocsube S."/>
            <person name="Drula E."/>
            <person name="Lipzen A."/>
            <person name="Balint B."/>
            <person name="Henrissat B."/>
            <person name="Andreopoulos B."/>
            <person name="Martin F.M."/>
            <person name="Harder C.B."/>
            <person name="Rigling D."/>
            <person name="Ford K.L."/>
            <person name="Foster G.D."/>
            <person name="Pangilinan J."/>
            <person name="Papanicolaou A."/>
            <person name="Barry K."/>
            <person name="LaButti K."/>
            <person name="Viragh M."/>
            <person name="Koriabine M."/>
            <person name="Yan M."/>
            <person name="Riley R."/>
            <person name="Champramary S."/>
            <person name="Plett K.L."/>
            <person name="Tsai I.J."/>
            <person name="Slot J."/>
            <person name="Sipos G."/>
            <person name="Plett J."/>
            <person name="Nagy L.G."/>
            <person name="Grigoriev I.V."/>
        </authorList>
    </citation>
    <scope>NUCLEOTIDE SEQUENCE</scope>
    <source>
        <strain evidence="4">CCBAS 213</strain>
    </source>
</reference>
<name>A0AA39TXB7_ARMTA</name>
<dbReference type="Proteomes" id="UP001175211">
    <property type="component" value="Unassembled WGS sequence"/>
</dbReference>
<dbReference type="AlphaFoldDB" id="A0AA39TXB7"/>
<accession>A0AA39TXB7</accession>